<dbReference type="InterPro" id="IPR020288">
    <property type="entry name" value="Sheath_initiator"/>
</dbReference>
<dbReference type="AlphaFoldDB" id="A0A7Z2ZPB9"/>
<evidence type="ECO:0000313" key="2">
    <source>
        <dbReference type="Proteomes" id="UP000502248"/>
    </source>
</evidence>
<name>A0A7Z2ZPB9_9BACL</name>
<accession>A0A7Z2ZPB9</accession>
<dbReference type="Proteomes" id="UP000502248">
    <property type="component" value="Chromosome"/>
</dbReference>
<gene>
    <name evidence="1" type="ORF">HH215_28480</name>
</gene>
<dbReference type="Pfam" id="PF10934">
    <property type="entry name" value="Sheath_initiator"/>
    <property type="match status" value="1"/>
</dbReference>
<dbReference type="RefSeq" id="WP_169282966.1">
    <property type="nucleotide sequence ID" value="NZ_CP051680.1"/>
</dbReference>
<organism evidence="1 2">
    <name type="scientific">Cohnella herbarum</name>
    <dbReference type="NCBI Taxonomy" id="2728023"/>
    <lineage>
        <taxon>Bacteria</taxon>
        <taxon>Bacillati</taxon>
        <taxon>Bacillota</taxon>
        <taxon>Bacilli</taxon>
        <taxon>Bacillales</taxon>
        <taxon>Paenibacillaceae</taxon>
        <taxon>Cohnella</taxon>
    </lineage>
</organism>
<dbReference type="EMBL" id="CP051680">
    <property type="protein sequence ID" value="QJD86720.1"/>
    <property type="molecule type" value="Genomic_DNA"/>
</dbReference>
<keyword evidence="2" id="KW-1185">Reference proteome</keyword>
<sequence>MANLFPTEEPIEEVVDTGSDDVFFGRSWRFDFEAGEFVTTPSGKIAGSEGKEAWLEWCKKALMTERYRHLVYSRNYGQEFNELIRSGLSRSAIEMEIERITIETLMSDPRTASVDGFTYEWSEDGCYFNCNVSNVHEESAEIQGRAVNV</sequence>
<evidence type="ECO:0000313" key="1">
    <source>
        <dbReference type="EMBL" id="QJD86720.1"/>
    </source>
</evidence>
<reference evidence="1 2" key="1">
    <citation type="submission" date="2020-04" db="EMBL/GenBank/DDBJ databases">
        <title>Genome sequencing of novel species.</title>
        <authorList>
            <person name="Heo J."/>
            <person name="Kim S.-J."/>
            <person name="Kim J.-S."/>
            <person name="Hong S.-B."/>
            <person name="Kwon S.-W."/>
        </authorList>
    </citation>
    <scope>NUCLEOTIDE SEQUENCE [LARGE SCALE GENOMIC DNA]</scope>
    <source>
        <strain evidence="1 2">MFER-1</strain>
    </source>
</reference>
<proteinExistence type="predicted"/>
<dbReference type="KEGG" id="cheb:HH215_28480"/>
<protein>
    <submittedName>
        <fullName evidence="1">DUF2634 domain-containing protein</fullName>
    </submittedName>
</protein>